<comment type="caution">
    <text evidence="1">The sequence shown here is derived from an EMBL/GenBank/DDBJ whole genome shotgun (WGS) entry which is preliminary data.</text>
</comment>
<gene>
    <name evidence="1" type="ORF">GCM10017600_38590</name>
</gene>
<protein>
    <submittedName>
        <fullName evidence="1">Uncharacterized protein</fullName>
    </submittedName>
</protein>
<dbReference type="EMBL" id="BSEV01000008">
    <property type="protein sequence ID" value="GLK10453.1"/>
    <property type="molecule type" value="Genomic_DNA"/>
</dbReference>
<keyword evidence="2" id="KW-1185">Reference proteome</keyword>
<reference evidence="1" key="2">
    <citation type="submission" date="2023-01" db="EMBL/GenBank/DDBJ databases">
        <authorList>
            <person name="Sun Q."/>
            <person name="Evtushenko L."/>
        </authorList>
    </citation>
    <scope>NUCLEOTIDE SEQUENCE</scope>
    <source>
        <strain evidence="1">VKM Ac-2007</strain>
    </source>
</reference>
<name>A0A9W6ME30_9ACTN</name>
<sequence>MITSSPIDQGGTVIAAGVAELPGQKEVDAAAAHVSAAEETGVGMRNRHYEI</sequence>
<proteinExistence type="predicted"/>
<reference evidence="1" key="1">
    <citation type="journal article" date="2014" name="Int. J. Syst. Evol. Microbiol.">
        <title>Complete genome sequence of Corynebacterium casei LMG S-19264T (=DSM 44701T), isolated from a smear-ripened cheese.</title>
        <authorList>
            <consortium name="US DOE Joint Genome Institute (JGI-PGF)"/>
            <person name="Walter F."/>
            <person name="Albersmeier A."/>
            <person name="Kalinowski J."/>
            <person name="Ruckert C."/>
        </authorList>
    </citation>
    <scope>NUCLEOTIDE SEQUENCE</scope>
    <source>
        <strain evidence="1">VKM Ac-2007</strain>
    </source>
</reference>
<dbReference type="Proteomes" id="UP001143474">
    <property type="component" value="Unassembled WGS sequence"/>
</dbReference>
<evidence type="ECO:0000313" key="2">
    <source>
        <dbReference type="Proteomes" id="UP001143474"/>
    </source>
</evidence>
<organism evidence="1 2">
    <name type="scientific">Streptosporangium carneum</name>
    <dbReference type="NCBI Taxonomy" id="47481"/>
    <lineage>
        <taxon>Bacteria</taxon>
        <taxon>Bacillati</taxon>
        <taxon>Actinomycetota</taxon>
        <taxon>Actinomycetes</taxon>
        <taxon>Streptosporangiales</taxon>
        <taxon>Streptosporangiaceae</taxon>
        <taxon>Streptosporangium</taxon>
    </lineage>
</organism>
<accession>A0A9W6ME30</accession>
<dbReference type="AlphaFoldDB" id="A0A9W6ME30"/>
<evidence type="ECO:0000313" key="1">
    <source>
        <dbReference type="EMBL" id="GLK10453.1"/>
    </source>
</evidence>